<dbReference type="GO" id="GO:0008270">
    <property type="term" value="F:zinc ion binding"/>
    <property type="evidence" value="ECO:0007669"/>
    <property type="project" value="InterPro"/>
</dbReference>
<dbReference type="EMBL" id="JAPDOD010000116">
    <property type="protein sequence ID" value="MDA0167405.1"/>
    <property type="molecule type" value="Genomic_DNA"/>
</dbReference>
<gene>
    <name evidence="3" type="ORF">OM076_44510</name>
</gene>
<dbReference type="AlphaFoldDB" id="A0A9X3N5J2"/>
<reference evidence="3" key="1">
    <citation type="submission" date="2022-10" db="EMBL/GenBank/DDBJ databases">
        <title>The WGS of Solirubrobacter ginsenosidimutans DSM 21036.</title>
        <authorList>
            <person name="Jiang Z."/>
        </authorList>
    </citation>
    <scope>NUCLEOTIDE SEQUENCE</scope>
    <source>
        <strain evidence="3">DSM 21036</strain>
    </source>
</reference>
<dbReference type="InterPro" id="IPR041891">
    <property type="entry name" value="Alpha_CA_prokaryot-like"/>
</dbReference>
<dbReference type="InterPro" id="IPR023561">
    <property type="entry name" value="Carbonic_anhydrase_a-class"/>
</dbReference>
<dbReference type="PANTHER" id="PTHR18952:SF208">
    <property type="entry name" value="CARBONIC ANHYDRASE XA-RELATED"/>
    <property type="match status" value="1"/>
</dbReference>
<name>A0A9X3N5J2_9ACTN</name>
<dbReference type="SUPFAM" id="SSF51069">
    <property type="entry name" value="Carbonic anhydrase"/>
    <property type="match status" value="1"/>
</dbReference>
<evidence type="ECO:0000256" key="1">
    <source>
        <dbReference type="SAM" id="SignalP"/>
    </source>
</evidence>
<dbReference type="Proteomes" id="UP001149140">
    <property type="component" value="Unassembled WGS sequence"/>
</dbReference>
<feature type="chain" id="PRO_5040971549" evidence="1">
    <location>
        <begin position="18"/>
        <end position="240"/>
    </location>
</feature>
<protein>
    <submittedName>
        <fullName evidence="3">Carbonic anhydrase family protein</fullName>
    </submittedName>
</protein>
<dbReference type="GO" id="GO:0004089">
    <property type="term" value="F:carbonate dehydratase activity"/>
    <property type="evidence" value="ECO:0007669"/>
    <property type="project" value="InterPro"/>
</dbReference>
<dbReference type="InterPro" id="IPR036398">
    <property type="entry name" value="CA_dom_sf"/>
</dbReference>
<keyword evidence="4" id="KW-1185">Reference proteome</keyword>
<dbReference type="PANTHER" id="PTHR18952">
    <property type="entry name" value="CARBONIC ANHYDRASE"/>
    <property type="match status" value="1"/>
</dbReference>
<proteinExistence type="predicted"/>
<feature type="signal peptide" evidence="1">
    <location>
        <begin position="1"/>
        <end position="17"/>
    </location>
</feature>
<dbReference type="Gene3D" id="3.10.200.10">
    <property type="entry name" value="Alpha carbonic anhydrase"/>
    <property type="match status" value="1"/>
</dbReference>
<evidence type="ECO:0000313" key="3">
    <source>
        <dbReference type="EMBL" id="MDA0167405.1"/>
    </source>
</evidence>
<dbReference type="SMART" id="SM01057">
    <property type="entry name" value="Carb_anhydrase"/>
    <property type="match status" value="1"/>
</dbReference>
<comment type="caution">
    <text evidence="3">The sequence shown here is derived from an EMBL/GenBank/DDBJ whole genome shotgun (WGS) entry which is preliminary data.</text>
</comment>
<accession>A0A9X3N5J2</accession>
<feature type="domain" description="Alpha-carbonic anhydrase" evidence="2">
    <location>
        <begin position="6"/>
        <end position="233"/>
    </location>
</feature>
<evidence type="ECO:0000313" key="4">
    <source>
        <dbReference type="Proteomes" id="UP001149140"/>
    </source>
</evidence>
<dbReference type="CDD" id="cd03124">
    <property type="entry name" value="alpha_CA_prokaryotic_like"/>
    <property type="match status" value="1"/>
</dbReference>
<sequence length="240" mass="25886">MSVCVATLALAAAVAAAAPASSGVDPGSAQSPIDLRRSEVTFVKHLPTIRFAYPRKADVTLNNTGSPGEEATVRAEVPAGAASITLSGTTYALQQFHWHTLSEHEIDGRRSPMEMHLVHSASDGSLLVIGVLIEQGRANRVLARIFDALPETAGETRPVTGVRIDDLLPDDVSSYRYTGSLTTPPFTEGVRWIVLAHPITLSKHQIQAFRELFEDGNSREVQPLNGRKVFSDAGRRGHDD</sequence>
<keyword evidence="1" id="KW-0732">Signal</keyword>
<organism evidence="3 4">
    <name type="scientific">Solirubrobacter ginsenosidimutans</name>
    <dbReference type="NCBI Taxonomy" id="490573"/>
    <lineage>
        <taxon>Bacteria</taxon>
        <taxon>Bacillati</taxon>
        <taxon>Actinomycetota</taxon>
        <taxon>Thermoleophilia</taxon>
        <taxon>Solirubrobacterales</taxon>
        <taxon>Solirubrobacteraceae</taxon>
        <taxon>Solirubrobacter</taxon>
    </lineage>
</organism>
<dbReference type="GO" id="GO:0006730">
    <property type="term" value="P:one-carbon metabolic process"/>
    <property type="evidence" value="ECO:0007669"/>
    <property type="project" value="TreeGrafter"/>
</dbReference>
<dbReference type="Pfam" id="PF00194">
    <property type="entry name" value="Carb_anhydrase"/>
    <property type="match status" value="1"/>
</dbReference>
<dbReference type="PROSITE" id="PS51144">
    <property type="entry name" value="ALPHA_CA_2"/>
    <property type="match status" value="1"/>
</dbReference>
<evidence type="ECO:0000259" key="2">
    <source>
        <dbReference type="PROSITE" id="PS51144"/>
    </source>
</evidence>
<dbReference type="InterPro" id="IPR001148">
    <property type="entry name" value="CA_dom"/>
</dbReference>